<reference evidence="1 2" key="1">
    <citation type="journal article" date="2018" name="J. Biol. Chem.">
        <title>Discovery of the actinoplanic acid pathway in Streptomyces rapamycinicus reveals a genetically conserved synergism with rapamycin.</title>
        <authorList>
            <person name="Mrak P."/>
            <person name="Krastel P."/>
            <person name="Pivk Lukancic P."/>
            <person name="Tao J."/>
            <person name="Pistorius D."/>
            <person name="Moore C.M."/>
        </authorList>
    </citation>
    <scope>NUCLEOTIDE SEQUENCE [LARGE SCALE GENOMIC DNA]</scope>
    <source>
        <strain evidence="1 2">NRRL 5491</strain>
    </source>
</reference>
<evidence type="ECO:0000313" key="1">
    <source>
        <dbReference type="EMBL" id="RLV79939.1"/>
    </source>
</evidence>
<evidence type="ECO:0000313" key="2">
    <source>
        <dbReference type="Proteomes" id="UP000281594"/>
    </source>
</evidence>
<organism evidence="1 2">
    <name type="scientific">Streptomyces rapamycinicus (strain ATCC 29253 / DSM 41530 / NRRL 5491 / AYB-994)</name>
    <name type="common">Streptomyces hygroscopicus (strain ATCC 29253)</name>
    <dbReference type="NCBI Taxonomy" id="1343740"/>
    <lineage>
        <taxon>Bacteria</taxon>
        <taxon>Bacillati</taxon>
        <taxon>Actinomycetota</taxon>
        <taxon>Actinomycetes</taxon>
        <taxon>Kitasatosporales</taxon>
        <taxon>Streptomycetaceae</taxon>
        <taxon>Streptomyces</taxon>
        <taxon>Streptomyces violaceusniger group</taxon>
    </lineage>
</organism>
<name>A0A0A0NIE7_STRRN</name>
<protein>
    <submittedName>
        <fullName evidence="1">Uncharacterized protein</fullName>
    </submittedName>
</protein>
<accession>A0A0A0NIE7</accession>
<dbReference type="STRING" id="1343740.M271_27445"/>
<sequence>MFAPPKDGKFRDVSLPGPVADALREHMKRFPPVEITLPWEVFGSPPVTKRLIITGPRRGHV</sequence>
<dbReference type="KEGG" id="src:M271_27445"/>
<dbReference type="AlphaFoldDB" id="A0A0A0NIE7"/>
<dbReference type="EMBL" id="QYCY01000001">
    <property type="protein sequence ID" value="RLV79939.1"/>
    <property type="molecule type" value="Genomic_DNA"/>
</dbReference>
<dbReference type="Proteomes" id="UP000281594">
    <property type="component" value="Unassembled WGS sequence"/>
</dbReference>
<dbReference type="HOGENOM" id="CLU_2920919_0_0_11"/>
<gene>
    <name evidence="1" type="ORF">D3C57_116180</name>
</gene>
<proteinExistence type="predicted"/>
<comment type="caution">
    <text evidence="1">The sequence shown here is derived from an EMBL/GenBank/DDBJ whole genome shotgun (WGS) entry which is preliminary data.</text>
</comment>